<reference evidence="4 5" key="1">
    <citation type="submission" date="2020-07" db="EMBL/GenBank/DDBJ databases">
        <title>Complete genome sequence for Sandaracinobacter sp. M6.</title>
        <authorList>
            <person name="Tang Y."/>
            <person name="Liu Q."/>
            <person name="Guo Z."/>
            <person name="Lei P."/>
            <person name="Huang B."/>
        </authorList>
    </citation>
    <scope>NUCLEOTIDE SEQUENCE [LARGE SCALE GENOMIC DNA]</scope>
    <source>
        <strain evidence="4 5">M6</strain>
    </source>
</reference>
<accession>A0A7G5IGG8</accession>
<comment type="similarity">
    <text evidence="1">Belongs to the TrbG/VirB9 family.</text>
</comment>
<gene>
    <name evidence="4" type="ORF">H3309_14120</name>
</gene>
<dbReference type="InterPro" id="IPR033645">
    <property type="entry name" value="VirB9/CagX/TrbG_C"/>
</dbReference>
<evidence type="ECO:0000313" key="4">
    <source>
        <dbReference type="EMBL" id="QMW22460.1"/>
    </source>
</evidence>
<dbReference type="AlphaFoldDB" id="A0A7G5IGG8"/>
<dbReference type="Proteomes" id="UP000515292">
    <property type="component" value="Chromosome"/>
</dbReference>
<keyword evidence="5" id="KW-1185">Reference proteome</keyword>
<dbReference type="PROSITE" id="PS51257">
    <property type="entry name" value="PROKAR_LIPOPROTEIN"/>
    <property type="match status" value="1"/>
</dbReference>
<evidence type="ECO:0000256" key="2">
    <source>
        <dbReference type="ARBA" id="ARBA00022729"/>
    </source>
</evidence>
<proteinExistence type="inferred from homology"/>
<feature type="chain" id="PRO_5028992372" evidence="3">
    <location>
        <begin position="20"/>
        <end position="231"/>
    </location>
</feature>
<keyword evidence="2 3" id="KW-0732">Signal</keyword>
<sequence length="231" mass="24950">MMREAILFTALCVAAGACAQTRPVPGPGDPRVQIVSFEPNQVVELELTAGTAVMVSFSSSERVETIALGDSAAWAVTPTKRADAIFIKALSGAESNLTVVTDARTYLMRLRAGGGLVMPAYAVRFVYPLPANVGASDKSSPTVSFTYRIRGSRTIRPARIEQIGENTAISWDKAVPLPAVFQVTDDGTEALVNGEMQNDRFIVEGHPKTIIFRLDGQRATAQRVDRPAERR</sequence>
<protein>
    <submittedName>
        <fullName evidence="4">TrbG/VirB9 family P-type conjugative transfer protein</fullName>
    </submittedName>
</protein>
<dbReference type="Pfam" id="PF03524">
    <property type="entry name" value="CagX"/>
    <property type="match status" value="1"/>
</dbReference>
<dbReference type="Gene3D" id="2.60.40.2500">
    <property type="match status" value="1"/>
</dbReference>
<organism evidence="4 5">
    <name type="scientific">Sandaracinobacteroides saxicola</name>
    <dbReference type="NCBI Taxonomy" id="2759707"/>
    <lineage>
        <taxon>Bacteria</taxon>
        <taxon>Pseudomonadati</taxon>
        <taxon>Pseudomonadota</taxon>
        <taxon>Alphaproteobacteria</taxon>
        <taxon>Sphingomonadales</taxon>
        <taxon>Sphingosinicellaceae</taxon>
        <taxon>Sandaracinobacteroides</taxon>
    </lineage>
</organism>
<dbReference type="InterPro" id="IPR010258">
    <property type="entry name" value="Conjugal_tfr_TrbG/VirB9/CagX"/>
</dbReference>
<evidence type="ECO:0000313" key="5">
    <source>
        <dbReference type="Proteomes" id="UP000515292"/>
    </source>
</evidence>
<dbReference type="KEGG" id="sand:H3309_14120"/>
<name>A0A7G5IGG8_9SPHN</name>
<dbReference type="RefSeq" id="WP_182295382.1">
    <property type="nucleotide sequence ID" value="NZ_CP059851.1"/>
</dbReference>
<feature type="signal peptide" evidence="3">
    <location>
        <begin position="1"/>
        <end position="19"/>
    </location>
</feature>
<dbReference type="CDD" id="cd06911">
    <property type="entry name" value="VirB9_CagX_TrbG"/>
    <property type="match status" value="1"/>
</dbReference>
<evidence type="ECO:0000256" key="3">
    <source>
        <dbReference type="SAM" id="SignalP"/>
    </source>
</evidence>
<dbReference type="EMBL" id="CP059851">
    <property type="protein sequence ID" value="QMW22460.1"/>
    <property type="molecule type" value="Genomic_DNA"/>
</dbReference>
<dbReference type="InterPro" id="IPR038161">
    <property type="entry name" value="VirB9/CagX/TrbG_C_sf"/>
</dbReference>
<evidence type="ECO:0000256" key="1">
    <source>
        <dbReference type="ARBA" id="ARBA00006135"/>
    </source>
</evidence>